<evidence type="ECO:0000256" key="1">
    <source>
        <dbReference type="SAM" id="MobiDB-lite"/>
    </source>
</evidence>
<evidence type="ECO:0000259" key="2">
    <source>
        <dbReference type="Pfam" id="PF13638"/>
    </source>
</evidence>
<dbReference type="InterPro" id="IPR002716">
    <property type="entry name" value="PIN_dom"/>
</dbReference>
<feature type="region of interest" description="Disordered" evidence="1">
    <location>
        <begin position="1"/>
        <end position="20"/>
    </location>
</feature>
<evidence type="ECO:0000313" key="4">
    <source>
        <dbReference type="Proteomes" id="UP001233999"/>
    </source>
</evidence>
<feature type="compositionally biased region" description="Basic and acidic residues" evidence="1">
    <location>
        <begin position="1"/>
        <end position="14"/>
    </location>
</feature>
<reference evidence="3" key="1">
    <citation type="journal article" date="2023" name="IScience">
        <title>Live-bearing cockroach genome reveals convergent evolutionary mechanisms linked to viviparity in insects and beyond.</title>
        <authorList>
            <person name="Fouks B."/>
            <person name="Harrison M.C."/>
            <person name="Mikhailova A.A."/>
            <person name="Marchal E."/>
            <person name="English S."/>
            <person name="Carruthers M."/>
            <person name="Jennings E.C."/>
            <person name="Chiamaka E.L."/>
            <person name="Frigard R.A."/>
            <person name="Pippel M."/>
            <person name="Attardo G.M."/>
            <person name="Benoit J.B."/>
            <person name="Bornberg-Bauer E."/>
            <person name="Tobe S.S."/>
        </authorList>
    </citation>
    <scope>NUCLEOTIDE SEQUENCE</scope>
    <source>
        <strain evidence="3">Stay&amp;Tobe</strain>
    </source>
</reference>
<dbReference type="Gene3D" id="3.40.50.1010">
    <property type="entry name" value="5'-nuclease"/>
    <property type="match status" value="1"/>
</dbReference>
<name>A0AAD8ER47_DIPPU</name>
<dbReference type="PANTHER" id="PTHR16161">
    <property type="entry name" value="TRANSCRIPTIONAL PROTEIN SWT1"/>
    <property type="match status" value="1"/>
</dbReference>
<organism evidence="3 4">
    <name type="scientific">Diploptera punctata</name>
    <name type="common">Pacific beetle cockroach</name>
    <dbReference type="NCBI Taxonomy" id="6984"/>
    <lineage>
        <taxon>Eukaryota</taxon>
        <taxon>Metazoa</taxon>
        <taxon>Ecdysozoa</taxon>
        <taxon>Arthropoda</taxon>
        <taxon>Hexapoda</taxon>
        <taxon>Insecta</taxon>
        <taxon>Pterygota</taxon>
        <taxon>Neoptera</taxon>
        <taxon>Polyneoptera</taxon>
        <taxon>Dictyoptera</taxon>
        <taxon>Blattodea</taxon>
        <taxon>Blaberoidea</taxon>
        <taxon>Blaberidae</taxon>
        <taxon>Diplopterinae</taxon>
        <taxon>Diploptera</taxon>
    </lineage>
</organism>
<sequence length="683" mass="77275">MLYHGECSKRKCEHSSSSARKPAGIVTLPHKIIKNSDRKGIAEDRLKTLQKTLVKNHENINSSLEKDGLVKPSVLGLQKGNSSSLREINKKTYKTGDGLMSHFDINQNTPSFKLKDSLLSVGSCSSQNKTVFGSKPTSSGNVVLDLTQNDDFDEAMEWEPIEEEVILFHIQEVRNEILQEGGTVRDASLSAGRKFQESILGSKAEEWFIVIDTNIFISNLSYVQELINIDVKGLGRPILVIPWQVLQELDVIKDRKTNSSLAYLARKAVNFIHTTLKMKHPHLIGQTVTDAIPKNYNKDGVPDDSILQCCLQMVKKENLVILLSNDKNLCNKAMVNGIKAFQKSELKGALRELSLENMNKKKVTFLPGNGTDSLKVTEQQENLNCGRLADSEILCKLKKILEDLFGKILKNEMYEMFGNVWTKIIKYKPPWTILDICNCFIIHWIAVFSFILPKESKSSFEILKGFFLNTQKGCEYTHSELEKMIEISLSICSTIPSKDYGNILSESVINLKNLKSFCKGTKVSKENKQENTSIRGQNQDIKVIFTALEEFYNFTIIFCGVMCELLGMEHHLVFSRPEPFPSLDQIREKLPDLHPRVNSLVRSISSIREVPPNILSLEHGAIKQLFFTLKNYLPNNDEVTPELVLKFCLADNIRDSLIIVQTKFEEVEAFLNRGTSFLMQDSA</sequence>
<evidence type="ECO:0000313" key="3">
    <source>
        <dbReference type="EMBL" id="KAJ9598994.1"/>
    </source>
</evidence>
<dbReference type="Pfam" id="PF13638">
    <property type="entry name" value="PIN_4"/>
    <property type="match status" value="1"/>
</dbReference>
<dbReference type="Proteomes" id="UP001233999">
    <property type="component" value="Unassembled WGS sequence"/>
</dbReference>
<protein>
    <recommendedName>
        <fullName evidence="2">PIN domain-containing protein</fullName>
    </recommendedName>
</protein>
<dbReference type="EMBL" id="JASPKZ010000841">
    <property type="protein sequence ID" value="KAJ9598994.1"/>
    <property type="molecule type" value="Genomic_DNA"/>
</dbReference>
<dbReference type="InterPro" id="IPR052626">
    <property type="entry name" value="SWT1_Regulator"/>
</dbReference>
<accession>A0AAD8ER47</accession>
<dbReference type="SUPFAM" id="SSF88723">
    <property type="entry name" value="PIN domain-like"/>
    <property type="match status" value="1"/>
</dbReference>
<feature type="domain" description="PIN" evidence="2">
    <location>
        <begin position="209"/>
        <end position="342"/>
    </location>
</feature>
<comment type="caution">
    <text evidence="3">The sequence shown here is derived from an EMBL/GenBank/DDBJ whole genome shotgun (WGS) entry which is preliminary data.</text>
</comment>
<dbReference type="InterPro" id="IPR029060">
    <property type="entry name" value="PIN-like_dom_sf"/>
</dbReference>
<dbReference type="AlphaFoldDB" id="A0AAD8ER47"/>
<proteinExistence type="predicted"/>
<keyword evidence="4" id="KW-1185">Reference proteome</keyword>
<dbReference type="GO" id="GO:0005634">
    <property type="term" value="C:nucleus"/>
    <property type="evidence" value="ECO:0007669"/>
    <property type="project" value="TreeGrafter"/>
</dbReference>
<reference evidence="3" key="2">
    <citation type="submission" date="2023-05" db="EMBL/GenBank/DDBJ databases">
        <authorList>
            <person name="Fouks B."/>
        </authorList>
    </citation>
    <scope>NUCLEOTIDE SEQUENCE</scope>
    <source>
        <strain evidence="3">Stay&amp;Tobe</strain>
        <tissue evidence="3">Testes</tissue>
    </source>
</reference>
<gene>
    <name evidence="3" type="ORF">L9F63_010517</name>
</gene>
<dbReference type="CDD" id="cd18727">
    <property type="entry name" value="PIN_Swt1-like"/>
    <property type="match status" value="1"/>
</dbReference>
<dbReference type="PANTHER" id="PTHR16161:SF0">
    <property type="entry name" value="TRANSCRIPTIONAL PROTEIN SWT1"/>
    <property type="match status" value="1"/>
</dbReference>